<evidence type="ECO:0000256" key="5">
    <source>
        <dbReference type="ARBA" id="ARBA00022801"/>
    </source>
</evidence>
<keyword evidence="2 12" id="KW-0639">Primosome</keyword>
<evidence type="ECO:0000256" key="11">
    <source>
        <dbReference type="NCBIfam" id="TIGR00665"/>
    </source>
</evidence>
<dbReference type="SMART" id="SM00306">
    <property type="entry name" value="HintN"/>
    <property type="match status" value="1"/>
</dbReference>
<evidence type="ECO:0000256" key="4">
    <source>
        <dbReference type="ARBA" id="ARBA00022741"/>
    </source>
</evidence>
<dbReference type="SUPFAM" id="SSF55608">
    <property type="entry name" value="Homing endonucleases"/>
    <property type="match status" value="1"/>
</dbReference>
<dbReference type="InterPro" id="IPR004042">
    <property type="entry name" value="Intein_endonuc_central"/>
</dbReference>
<evidence type="ECO:0000256" key="3">
    <source>
        <dbReference type="ARBA" id="ARBA00022705"/>
    </source>
</evidence>
<evidence type="ECO:0000259" key="15">
    <source>
        <dbReference type="PROSITE" id="PS51199"/>
    </source>
</evidence>
<evidence type="ECO:0000256" key="7">
    <source>
        <dbReference type="ARBA" id="ARBA00022840"/>
    </source>
</evidence>
<evidence type="ECO:0000259" key="14">
    <source>
        <dbReference type="PROSITE" id="PS50819"/>
    </source>
</evidence>
<comment type="catalytic activity">
    <reaction evidence="10 12">
        <text>ATP + H2O = ADP + phosphate + H(+)</text>
        <dbReference type="Rhea" id="RHEA:13065"/>
        <dbReference type="ChEBI" id="CHEBI:15377"/>
        <dbReference type="ChEBI" id="CHEBI:15378"/>
        <dbReference type="ChEBI" id="CHEBI:30616"/>
        <dbReference type="ChEBI" id="CHEBI:43474"/>
        <dbReference type="ChEBI" id="CHEBI:456216"/>
        <dbReference type="EC" id="5.6.2.3"/>
    </reaction>
</comment>
<dbReference type="PROSITE" id="PS50819">
    <property type="entry name" value="INTEIN_ENDONUCLEASE"/>
    <property type="match status" value="1"/>
</dbReference>
<dbReference type="InterPro" id="IPR027417">
    <property type="entry name" value="P-loop_NTPase"/>
</dbReference>
<dbReference type="NCBIfam" id="TIGR00665">
    <property type="entry name" value="DnaB"/>
    <property type="match status" value="1"/>
</dbReference>
<accession>A0ABX8QW51</accession>
<dbReference type="InterPro" id="IPR027434">
    <property type="entry name" value="Homing_endonucl"/>
</dbReference>
<dbReference type="InterPro" id="IPR004860">
    <property type="entry name" value="LAGLIDADG_dom"/>
</dbReference>
<feature type="region of interest" description="Disordered" evidence="13">
    <location>
        <begin position="1"/>
        <end position="20"/>
    </location>
</feature>
<sequence>MSVTDLGPQEHEFERTPPNDITAEQGVLGGMLLSADAIAEVVELLRAGDFYRPAHQIIYDTILDLYGRGDPADAVTIAGELTKNGEIGRIGGAPYLHTLISLVPTAANAGYYAKIVHERSVLRKLVETGTRIVQMGYAADGADADEVLDRAQAEVFAIAEKRAGEDYVPLSEIMPGALDEIEAIGSRGGQMVGCPTGFADLDALTNGLHPGQMVVVAARPAMGKATALGTPLPTPAGWTTMGEVKVGDHLIGADGRPTRVVAATEVMYGRPCYEVEFSDGEVIVADAQHQWRTTTRASRRRRSERGTGCHRPGETMGDVRWAAAGTGPASLLSRRGTPVEAGTIPPKTARRGEVVTTVSQKPPRHDGASLDRGSFPSALRGGGFATTGQYRPIKTTEEIAATLRCGDGRPNHAVDVAAPFRLPPADLLIDPYVLGAWLGGGDGRSETITCPDEEVLAQVEAAGQPVTRDGVSGRFVLSGLTAKLQELGLRQNAHIPVRYLRASEHQRRALLAGLLDTEGHVSRAGRVRLAFVSERLAEDVHELILSLGNRATLTTGPDQGRSAETPPVYRIDFTPTGPVFRLPRKAALQRGTVHPSAKVRHIVDVRPVESVPVRCVQVDNDDHMYLAGRSCVPTHNSTLALDFARAASIKHGLTSAFFSLEMGRNEITMRLLSAEARVALHAMRSGTMQDEDWTRLARRMSEVAEAPLFIDDSPNMSMMEIRAKCRRLKQQHDLRLVIIDYLQLMTSGKRVESRQVEVSEFSRSLKLLAKELGVPVIALSQLNRGPEQRTDKKPMVSDLRESGSIEQDADMVILLHREDAYEKESPRAGEADLIVAKHRNGPTATVTVAFQGHYSRFVDMAQ</sequence>
<feature type="region of interest" description="Disordered" evidence="13">
    <location>
        <begin position="294"/>
        <end position="316"/>
    </location>
</feature>
<dbReference type="RefSeq" id="WP_231328729.1">
    <property type="nucleotide sequence ID" value="NZ_CP059572.1"/>
</dbReference>
<evidence type="ECO:0000256" key="6">
    <source>
        <dbReference type="ARBA" id="ARBA00022806"/>
    </source>
</evidence>
<dbReference type="EC" id="5.6.2.3" evidence="11 12"/>
<evidence type="ECO:0000256" key="1">
    <source>
        <dbReference type="ARBA" id="ARBA00008428"/>
    </source>
</evidence>
<dbReference type="EMBL" id="CP059572">
    <property type="protein sequence ID" value="QXJ23054.1"/>
    <property type="molecule type" value="Genomic_DNA"/>
</dbReference>
<keyword evidence="17" id="KW-1185">Reference proteome</keyword>
<dbReference type="SUPFAM" id="SSF48024">
    <property type="entry name" value="N-terminal domain of DnaB helicase"/>
    <property type="match status" value="1"/>
</dbReference>
<evidence type="ECO:0000313" key="17">
    <source>
        <dbReference type="Proteomes" id="UP001049518"/>
    </source>
</evidence>
<dbReference type="InterPro" id="IPR007694">
    <property type="entry name" value="DNA_helicase_DnaB-like_C"/>
</dbReference>
<feature type="region of interest" description="Disordered" evidence="13">
    <location>
        <begin position="353"/>
        <end position="388"/>
    </location>
</feature>
<comment type="function">
    <text evidence="12">The main replicative DNA helicase, it participates in initiation and elongation during chromosome replication. Travels ahead of the DNA replisome, separating dsDNA into templates for DNA synthesis. A processive ATP-dependent 5'-3' DNA helicase it has DNA-dependent ATPase activity.</text>
</comment>
<feature type="domain" description="SF4 helicase" evidence="15">
    <location>
        <begin position="637"/>
        <end position="862"/>
    </location>
</feature>
<dbReference type="PANTHER" id="PTHR30153:SF2">
    <property type="entry name" value="REPLICATIVE DNA HELICASE"/>
    <property type="match status" value="1"/>
</dbReference>
<keyword evidence="6 12" id="KW-0347">Helicase</keyword>
<dbReference type="GO" id="GO:0003678">
    <property type="term" value="F:DNA helicase activity"/>
    <property type="evidence" value="ECO:0007669"/>
    <property type="project" value="UniProtKB-EC"/>
</dbReference>
<dbReference type="InterPro" id="IPR036185">
    <property type="entry name" value="DNA_heli_DnaB-like_N_sf"/>
</dbReference>
<reference evidence="16" key="1">
    <citation type="submission" date="2020-07" db="EMBL/GenBank/DDBJ databases">
        <authorList>
            <person name="Tarantini F.S."/>
            <person name="Hong K.W."/>
            <person name="Chan K.G."/>
        </authorList>
    </citation>
    <scope>NUCLEOTIDE SEQUENCE</scope>
    <source>
        <strain evidence="16">32-07</strain>
    </source>
</reference>
<dbReference type="Pfam" id="PF14528">
    <property type="entry name" value="LAGLIDADG_3"/>
    <property type="match status" value="1"/>
</dbReference>
<dbReference type="PANTHER" id="PTHR30153">
    <property type="entry name" value="REPLICATIVE DNA HELICASE DNAB"/>
    <property type="match status" value="1"/>
</dbReference>
<evidence type="ECO:0000256" key="9">
    <source>
        <dbReference type="ARBA" id="ARBA00023235"/>
    </source>
</evidence>
<evidence type="ECO:0000256" key="2">
    <source>
        <dbReference type="ARBA" id="ARBA00022515"/>
    </source>
</evidence>
<evidence type="ECO:0000256" key="12">
    <source>
        <dbReference type="RuleBase" id="RU362085"/>
    </source>
</evidence>
<keyword evidence="5 12" id="KW-0378">Hydrolase</keyword>
<dbReference type="InterPro" id="IPR003587">
    <property type="entry name" value="Hint_dom_N"/>
</dbReference>
<keyword evidence="8 12" id="KW-0238">DNA-binding</keyword>
<evidence type="ECO:0000256" key="8">
    <source>
        <dbReference type="ARBA" id="ARBA00023125"/>
    </source>
</evidence>
<evidence type="ECO:0000256" key="10">
    <source>
        <dbReference type="ARBA" id="ARBA00048954"/>
    </source>
</evidence>
<keyword evidence="7 12" id="KW-0067">ATP-binding</keyword>
<dbReference type="GO" id="GO:0016787">
    <property type="term" value="F:hydrolase activity"/>
    <property type="evidence" value="ECO:0007669"/>
    <property type="project" value="UniProtKB-KW"/>
</dbReference>
<dbReference type="Pfam" id="PF03796">
    <property type="entry name" value="DnaB_C"/>
    <property type="match status" value="2"/>
</dbReference>
<dbReference type="InterPro" id="IPR007693">
    <property type="entry name" value="DNA_helicase_DnaB-like_N"/>
</dbReference>
<dbReference type="InterPro" id="IPR016136">
    <property type="entry name" value="DNA_helicase_N/primase_C"/>
</dbReference>
<protein>
    <recommendedName>
        <fullName evidence="11 12">Replicative DNA helicase</fullName>
        <ecNumber evidence="11 12">5.6.2.3</ecNumber>
    </recommendedName>
</protein>
<dbReference type="Gene3D" id="3.40.50.300">
    <property type="entry name" value="P-loop containing nucleotide triphosphate hydrolases"/>
    <property type="match status" value="2"/>
</dbReference>
<feature type="domain" description="DOD-type homing endonuclease" evidence="14">
    <location>
        <begin position="433"/>
        <end position="549"/>
    </location>
</feature>
<dbReference type="Pfam" id="PF00772">
    <property type="entry name" value="DnaB"/>
    <property type="match status" value="1"/>
</dbReference>
<dbReference type="Gene3D" id="1.10.860.10">
    <property type="entry name" value="DNAb Helicase, Chain A"/>
    <property type="match status" value="1"/>
</dbReference>
<organism evidence="16 17">
    <name type="scientific">Actinomadura graeca</name>
    <dbReference type="NCBI Taxonomy" id="2750812"/>
    <lineage>
        <taxon>Bacteria</taxon>
        <taxon>Bacillati</taxon>
        <taxon>Actinomycetota</taxon>
        <taxon>Actinomycetes</taxon>
        <taxon>Streptosporangiales</taxon>
        <taxon>Thermomonosporaceae</taxon>
        <taxon>Actinomadura</taxon>
    </lineage>
</organism>
<proteinExistence type="inferred from homology"/>
<feature type="compositionally biased region" description="Basic and acidic residues" evidence="13">
    <location>
        <begin position="8"/>
        <end position="17"/>
    </location>
</feature>
<keyword evidence="3 12" id="KW-0235">DNA replication</keyword>
<evidence type="ECO:0000313" key="16">
    <source>
        <dbReference type="EMBL" id="QXJ23054.1"/>
    </source>
</evidence>
<dbReference type="Gene3D" id="3.10.28.10">
    <property type="entry name" value="Homing endonucleases"/>
    <property type="match status" value="1"/>
</dbReference>
<evidence type="ECO:0000256" key="13">
    <source>
        <dbReference type="SAM" id="MobiDB-lite"/>
    </source>
</evidence>
<dbReference type="Proteomes" id="UP001049518">
    <property type="component" value="Chromosome"/>
</dbReference>
<feature type="domain" description="SF4 helicase" evidence="15">
    <location>
        <begin position="187"/>
        <end position="224"/>
    </location>
</feature>
<keyword evidence="9" id="KW-0413">Isomerase</keyword>
<dbReference type="InterPro" id="IPR007692">
    <property type="entry name" value="DNA_helicase_DnaB"/>
</dbReference>
<dbReference type="CDD" id="cd00984">
    <property type="entry name" value="DnaB_C"/>
    <property type="match status" value="1"/>
</dbReference>
<dbReference type="SUPFAM" id="SSF52540">
    <property type="entry name" value="P-loop containing nucleoside triphosphate hydrolases"/>
    <property type="match status" value="1"/>
</dbReference>
<gene>
    <name evidence="16" type="primary">dnaB</name>
    <name evidence="16" type="ORF">AGRA3207_004159</name>
</gene>
<comment type="similarity">
    <text evidence="1 12">Belongs to the helicase family. DnaB subfamily.</text>
</comment>
<feature type="compositionally biased region" description="Basic and acidic residues" evidence="13">
    <location>
        <begin position="304"/>
        <end position="313"/>
    </location>
</feature>
<keyword evidence="4 12" id="KW-0547">Nucleotide-binding</keyword>
<name>A0ABX8QW51_9ACTN</name>
<dbReference type="PROSITE" id="PS51199">
    <property type="entry name" value="SF4_HELICASE"/>
    <property type="match status" value="2"/>
</dbReference>